<protein>
    <submittedName>
        <fullName evidence="2">Uncharacterized protein</fullName>
    </submittedName>
</protein>
<gene>
    <name evidence="2" type="ORF">AKJ09_05169</name>
</gene>
<evidence type="ECO:0000313" key="2">
    <source>
        <dbReference type="EMBL" id="AKU98505.1"/>
    </source>
</evidence>
<feature type="region of interest" description="Disordered" evidence="1">
    <location>
        <begin position="1"/>
        <end position="68"/>
    </location>
</feature>
<dbReference type="KEGG" id="llu:AKJ09_05169"/>
<reference evidence="2 3" key="1">
    <citation type="submission" date="2015-08" db="EMBL/GenBank/DDBJ databases">
        <authorList>
            <person name="Babu N.S."/>
            <person name="Beckwith C.J."/>
            <person name="Beseler K.G."/>
            <person name="Brison A."/>
            <person name="Carone J.V."/>
            <person name="Caskin T.P."/>
            <person name="Diamond M."/>
            <person name="Durham M.E."/>
            <person name="Foxe J.M."/>
            <person name="Go M."/>
            <person name="Henderson B.A."/>
            <person name="Jones I.B."/>
            <person name="McGettigan J.A."/>
            <person name="Micheletti S.J."/>
            <person name="Nasrallah M.E."/>
            <person name="Ortiz D."/>
            <person name="Piller C.R."/>
            <person name="Privatt S.R."/>
            <person name="Schneider S.L."/>
            <person name="Sharp S."/>
            <person name="Smith T.C."/>
            <person name="Stanton J.D."/>
            <person name="Ullery H.E."/>
            <person name="Wilson R.J."/>
            <person name="Serrano M.G."/>
            <person name="Buck G."/>
            <person name="Lee V."/>
            <person name="Wang Y."/>
            <person name="Carvalho R."/>
            <person name="Voegtly L."/>
            <person name="Shi R."/>
            <person name="Duckworth R."/>
            <person name="Johnson A."/>
            <person name="Loviza R."/>
            <person name="Walstead R."/>
            <person name="Shah Z."/>
            <person name="Kiflezghi M."/>
            <person name="Wade K."/>
            <person name="Ball S.L."/>
            <person name="Bradley K.W."/>
            <person name="Asai D.J."/>
            <person name="Bowman C.A."/>
            <person name="Russell D.A."/>
            <person name="Pope W.H."/>
            <person name="Jacobs-Sera D."/>
            <person name="Hendrix R.W."/>
            <person name="Hatfull G.F."/>
        </authorList>
    </citation>
    <scope>NUCLEOTIDE SEQUENCE [LARGE SCALE GENOMIC DNA]</scope>
    <source>
        <strain evidence="2 3">DSM 27648</strain>
    </source>
</reference>
<name>A0A0K1PY96_9BACT</name>
<dbReference type="EMBL" id="CP012333">
    <property type="protein sequence ID" value="AKU98505.1"/>
    <property type="molecule type" value="Genomic_DNA"/>
</dbReference>
<evidence type="ECO:0000256" key="1">
    <source>
        <dbReference type="SAM" id="MobiDB-lite"/>
    </source>
</evidence>
<accession>A0A0K1PY96</accession>
<feature type="compositionally biased region" description="Basic and acidic residues" evidence="1">
    <location>
        <begin position="43"/>
        <end position="58"/>
    </location>
</feature>
<dbReference type="STRING" id="1391654.AKJ09_05169"/>
<evidence type="ECO:0000313" key="3">
    <source>
        <dbReference type="Proteomes" id="UP000064967"/>
    </source>
</evidence>
<dbReference type="Proteomes" id="UP000064967">
    <property type="component" value="Chromosome"/>
</dbReference>
<keyword evidence="3" id="KW-1185">Reference proteome</keyword>
<organism evidence="2 3">
    <name type="scientific">Labilithrix luteola</name>
    <dbReference type="NCBI Taxonomy" id="1391654"/>
    <lineage>
        <taxon>Bacteria</taxon>
        <taxon>Pseudomonadati</taxon>
        <taxon>Myxococcota</taxon>
        <taxon>Polyangia</taxon>
        <taxon>Polyangiales</taxon>
        <taxon>Labilitrichaceae</taxon>
        <taxon>Labilithrix</taxon>
    </lineage>
</organism>
<dbReference type="AlphaFoldDB" id="A0A0K1PY96"/>
<proteinExistence type="predicted"/>
<sequence>MLAPQQRARGDARKPPNRPAHFAHHAHFRQVTSTGQDRGIPWFDKRLGSVRPPTERVRLSPPPAQTMQFSTVSCGSRWLVLTPQQKMWDGPCGSGILESRAHRRHWRYRVHRAEARTSAFRAWR</sequence>